<keyword evidence="2" id="KW-0808">Transferase</keyword>
<evidence type="ECO:0000313" key="2">
    <source>
        <dbReference type="EMBL" id="ABW01199.1"/>
    </source>
</evidence>
<keyword evidence="3" id="KW-1185">Reference proteome</keyword>
<dbReference type="GO" id="GO:0016747">
    <property type="term" value="F:acyltransferase activity, transferring groups other than amino-acyl groups"/>
    <property type="evidence" value="ECO:0007669"/>
    <property type="project" value="InterPro"/>
</dbReference>
<feature type="domain" description="N-acetyltransferase" evidence="1">
    <location>
        <begin position="8"/>
        <end position="155"/>
    </location>
</feature>
<dbReference type="InterPro" id="IPR000182">
    <property type="entry name" value="GNAT_dom"/>
</dbReference>
<dbReference type="InterPro" id="IPR016181">
    <property type="entry name" value="Acyl_CoA_acyltransferase"/>
</dbReference>
<dbReference type="SUPFAM" id="SSF55729">
    <property type="entry name" value="Acyl-CoA N-acyltransferases (Nat)"/>
    <property type="match status" value="1"/>
</dbReference>
<dbReference type="HOGENOM" id="CLU_135992_0_0_2"/>
<dbReference type="AlphaFoldDB" id="A8MBA9"/>
<dbReference type="STRING" id="397948.Cmaq_0353"/>
<sequence length="166" mass="18961">MNHIGIMFNVRYLDPLRDGELVISFYKSLSRQSIRSRFLCMMNDVEECVKSLLSSKPIIYGVYSNDELIAVGEAYRVNNAYEIALAVKDEYQGRGIGKWLVGLMLKDLFNRGAVRVYAYMSLDNIKMVRISKYYGGKVLFNGDSYKVVFDSVNLRLEGIQQLSNIA</sequence>
<gene>
    <name evidence="2" type="ordered locus">Cmaq_0353</name>
</gene>
<dbReference type="EMBL" id="CP000852">
    <property type="protein sequence ID" value="ABW01199.1"/>
    <property type="molecule type" value="Genomic_DNA"/>
</dbReference>
<dbReference type="GeneID" id="5709527"/>
<dbReference type="KEGG" id="cma:Cmaq_0353"/>
<dbReference type="RefSeq" id="WP_012185419.1">
    <property type="nucleotide sequence ID" value="NC_009954.1"/>
</dbReference>
<organism evidence="2 3">
    <name type="scientific">Caldivirga maquilingensis (strain ATCC 700844 / DSM 13496 / JCM 10307 / IC-167)</name>
    <dbReference type="NCBI Taxonomy" id="397948"/>
    <lineage>
        <taxon>Archaea</taxon>
        <taxon>Thermoproteota</taxon>
        <taxon>Thermoprotei</taxon>
        <taxon>Thermoproteales</taxon>
        <taxon>Thermoproteaceae</taxon>
        <taxon>Caldivirga</taxon>
    </lineage>
</organism>
<reference evidence="2 3" key="1">
    <citation type="submission" date="2007-10" db="EMBL/GenBank/DDBJ databases">
        <title>Complete sequence of Caldivirga maquilingensis IC-167.</title>
        <authorList>
            <consortium name="US DOE Joint Genome Institute"/>
            <person name="Copeland A."/>
            <person name="Lucas S."/>
            <person name="Lapidus A."/>
            <person name="Barry K."/>
            <person name="Glavina del Rio T."/>
            <person name="Dalin E."/>
            <person name="Tice H."/>
            <person name="Pitluck S."/>
            <person name="Saunders E."/>
            <person name="Brettin T."/>
            <person name="Bruce D."/>
            <person name="Detter J.C."/>
            <person name="Han C."/>
            <person name="Schmutz J."/>
            <person name="Larimer F."/>
            <person name="Land M."/>
            <person name="Hauser L."/>
            <person name="Kyrpides N."/>
            <person name="Ivanova N."/>
            <person name="Biddle J.F."/>
            <person name="Zhang Z."/>
            <person name="Fitz-Gibbon S.T."/>
            <person name="Lowe T.M."/>
            <person name="Saltikov C."/>
            <person name="House C.H."/>
            <person name="Richardson P."/>
        </authorList>
    </citation>
    <scope>NUCLEOTIDE SEQUENCE [LARGE SCALE GENOMIC DNA]</scope>
    <source>
        <strain evidence="3">ATCC 700844 / DSM 13496 / JCM 10307 / IC-167</strain>
    </source>
</reference>
<dbReference type="eggNOG" id="arCOG00826">
    <property type="taxonomic scope" value="Archaea"/>
</dbReference>
<accession>A8MBA9</accession>
<dbReference type="Gene3D" id="3.40.630.30">
    <property type="match status" value="1"/>
</dbReference>
<dbReference type="CDD" id="cd04301">
    <property type="entry name" value="NAT_SF"/>
    <property type="match status" value="1"/>
</dbReference>
<dbReference type="OrthoDB" id="45712at2157"/>
<evidence type="ECO:0000259" key="1">
    <source>
        <dbReference type="PROSITE" id="PS51186"/>
    </source>
</evidence>
<dbReference type="Proteomes" id="UP000001137">
    <property type="component" value="Chromosome"/>
</dbReference>
<dbReference type="PROSITE" id="PS51186">
    <property type="entry name" value="GNAT"/>
    <property type="match status" value="1"/>
</dbReference>
<dbReference type="Pfam" id="PF00583">
    <property type="entry name" value="Acetyltransf_1"/>
    <property type="match status" value="1"/>
</dbReference>
<name>A8MBA9_CALMQ</name>
<protein>
    <submittedName>
        <fullName evidence="2">GCN5-related N-acetyltransferase</fullName>
    </submittedName>
</protein>
<proteinExistence type="predicted"/>
<evidence type="ECO:0000313" key="3">
    <source>
        <dbReference type="Proteomes" id="UP000001137"/>
    </source>
</evidence>